<keyword evidence="3" id="KW-0670">Pyruvate</keyword>
<proteinExistence type="predicted"/>
<gene>
    <name evidence="3" type="ORF">SAMN05421829_111103</name>
</gene>
<protein>
    <submittedName>
        <fullName evidence="3">Fumarylpyruvate hydrolase</fullName>
    </submittedName>
</protein>
<dbReference type="Gene3D" id="3.90.850.10">
    <property type="entry name" value="Fumarylacetoacetase-like, C-terminal domain"/>
    <property type="match status" value="1"/>
</dbReference>
<dbReference type="SUPFAM" id="SSF56529">
    <property type="entry name" value="FAH"/>
    <property type="match status" value="1"/>
</dbReference>
<accession>A0A1N6Z583</accession>
<dbReference type="Pfam" id="PF01557">
    <property type="entry name" value="FAA_hydrolase"/>
    <property type="match status" value="1"/>
</dbReference>
<feature type="domain" description="Fumarylacetoacetase-like C-terminal" evidence="2">
    <location>
        <begin position="28"/>
        <end position="232"/>
    </location>
</feature>
<reference evidence="4" key="1">
    <citation type="submission" date="2017-01" db="EMBL/GenBank/DDBJ databases">
        <authorList>
            <person name="Varghese N."/>
            <person name="Submissions S."/>
        </authorList>
    </citation>
    <scope>NUCLEOTIDE SEQUENCE [LARGE SCALE GENOMIC DNA]</scope>
    <source>
        <strain evidence="4">ATCC 51758</strain>
    </source>
</reference>
<organism evidence="3 4">
    <name type="scientific">Aromatoleum tolulyticum</name>
    <dbReference type="NCBI Taxonomy" id="34027"/>
    <lineage>
        <taxon>Bacteria</taxon>
        <taxon>Pseudomonadati</taxon>
        <taxon>Pseudomonadota</taxon>
        <taxon>Betaproteobacteria</taxon>
        <taxon>Rhodocyclales</taxon>
        <taxon>Rhodocyclaceae</taxon>
        <taxon>Aromatoleum</taxon>
    </lineage>
</organism>
<keyword evidence="3" id="KW-0378">Hydrolase</keyword>
<evidence type="ECO:0000313" key="3">
    <source>
        <dbReference type="EMBL" id="SIR21947.1"/>
    </source>
</evidence>
<evidence type="ECO:0000313" key="4">
    <source>
        <dbReference type="Proteomes" id="UP000186819"/>
    </source>
</evidence>
<sequence length="235" mass="25071">MSEAYVIEPAPRPAVPVAGGGLFPVRRIYCIARNYAAHAREMGGDPSREAPFFFTKPADAVLPVPAGSCGEFPYPPASSDVHHEVELVVALGAGGRDLTPEAARACIWGYAVGLDMTRRDLQAEAKALGRPWDSGKAFDWAAPISQIVPAAGQVLEAGEIRLDINGETRQRGDLSDMIWTIPEIIAFFSRYYRLEAGDLIFTGTPEGVGPVVVGDRLRGVVAGVGELALQVVASR</sequence>
<dbReference type="AlphaFoldDB" id="A0A1N6Z583"/>
<name>A0A1N6Z583_9RHOO</name>
<dbReference type="GO" id="GO:0046872">
    <property type="term" value="F:metal ion binding"/>
    <property type="evidence" value="ECO:0007669"/>
    <property type="project" value="UniProtKB-KW"/>
</dbReference>
<dbReference type="PANTHER" id="PTHR11820:SF90">
    <property type="entry name" value="FLUTATHIONE S-TRANSFERASE"/>
    <property type="match status" value="1"/>
</dbReference>
<keyword evidence="1" id="KW-0479">Metal-binding</keyword>
<evidence type="ECO:0000259" key="2">
    <source>
        <dbReference type="Pfam" id="PF01557"/>
    </source>
</evidence>
<dbReference type="STRING" id="34027.SAMN05421829_111103"/>
<keyword evidence="4" id="KW-1185">Reference proteome</keyword>
<dbReference type="RefSeq" id="WP_076603225.1">
    <property type="nucleotide sequence ID" value="NZ_FTMD01000011.1"/>
</dbReference>
<dbReference type="GO" id="GO:0018773">
    <property type="term" value="F:acetylpyruvate hydrolase activity"/>
    <property type="evidence" value="ECO:0007669"/>
    <property type="project" value="TreeGrafter"/>
</dbReference>
<dbReference type="InterPro" id="IPR036663">
    <property type="entry name" value="Fumarylacetoacetase_C_sf"/>
</dbReference>
<dbReference type="EMBL" id="FTMD01000011">
    <property type="protein sequence ID" value="SIR21947.1"/>
    <property type="molecule type" value="Genomic_DNA"/>
</dbReference>
<dbReference type="PANTHER" id="PTHR11820">
    <property type="entry name" value="ACYLPYRUVASE"/>
    <property type="match status" value="1"/>
</dbReference>
<dbReference type="Proteomes" id="UP000186819">
    <property type="component" value="Unassembled WGS sequence"/>
</dbReference>
<dbReference type="InterPro" id="IPR011234">
    <property type="entry name" value="Fumarylacetoacetase-like_C"/>
</dbReference>
<evidence type="ECO:0000256" key="1">
    <source>
        <dbReference type="ARBA" id="ARBA00022723"/>
    </source>
</evidence>
<dbReference type="OrthoDB" id="9805307at2"/>